<accession>A0AA91JQE1</accession>
<keyword evidence="1" id="KW-0732">Signal</keyword>
<dbReference type="Proteomes" id="UP000183039">
    <property type="component" value="Unassembled WGS sequence"/>
</dbReference>
<dbReference type="PROSITE" id="PS51257">
    <property type="entry name" value="PROKAR_LIPOPROTEIN"/>
    <property type="match status" value="1"/>
</dbReference>
<gene>
    <name evidence="2" type="ORF">RV15_GL002695</name>
</gene>
<evidence type="ECO:0000313" key="2">
    <source>
        <dbReference type="EMBL" id="OJG92750.1"/>
    </source>
</evidence>
<evidence type="ECO:0000256" key="1">
    <source>
        <dbReference type="SAM" id="SignalP"/>
    </source>
</evidence>
<dbReference type="AlphaFoldDB" id="A0AA91JQE1"/>
<organism evidence="2 3">
    <name type="scientific">Enterococcus silesiacus</name>
    <dbReference type="NCBI Taxonomy" id="332949"/>
    <lineage>
        <taxon>Bacteria</taxon>
        <taxon>Bacillati</taxon>
        <taxon>Bacillota</taxon>
        <taxon>Bacilli</taxon>
        <taxon>Lactobacillales</taxon>
        <taxon>Enterococcaceae</taxon>
        <taxon>Enterococcus</taxon>
    </lineage>
</organism>
<reference evidence="2 3" key="1">
    <citation type="submission" date="2014-12" db="EMBL/GenBank/DDBJ databases">
        <title>Draft genome sequences of 29 type strains of Enterococci.</title>
        <authorList>
            <person name="Zhong Z."/>
            <person name="Sun Z."/>
            <person name="Liu W."/>
            <person name="Zhang W."/>
            <person name="Zhang H."/>
        </authorList>
    </citation>
    <scope>NUCLEOTIDE SEQUENCE [LARGE SCALE GENOMIC DNA]</scope>
    <source>
        <strain evidence="2 3">DSM 22801</strain>
    </source>
</reference>
<evidence type="ECO:0000313" key="3">
    <source>
        <dbReference type="Proteomes" id="UP000183039"/>
    </source>
</evidence>
<feature type="signal peptide" evidence="1">
    <location>
        <begin position="1"/>
        <end position="21"/>
    </location>
</feature>
<protein>
    <recommendedName>
        <fullName evidence="4">Lipoprotein</fullName>
    </recommendedName>
</protein>
<proteinExistence type="predicted"/>
<dbReference type="EMBL" id="JXLC01000004">
    <property type="protein sequence ID" value="OJG92750.1"/>
    <property type="molecule type" value="Genomic_DNA"/>
</dbReference>
<name>A0AA91JQE1_9ENTE</name>
<evidence type="ECO:0008006" key="4">
    <source>
        <dbReference type="Google" id="ProtNLM"/>
    </source>
</evidence>
<comment type="caution">
    <text evidence="2">The sequence shown here is derived from an EMBL/GenBank/DDBJ whole genome shotgun (WGS) entry which is preliminary data.</text>
</comment>
<sequence>MIKVGKFLKVVFFCSASIFLASCSSKEATVDDSKKRIDESLVQILAGSWKANSYDYGDYEIVYDKKSLMFNSEKLEIEYTEGSSVFTHQANDKTFHYIFEVKEEAVIVYPRYEVEQSGNELLSGGDLAPIELKKARTISQESILGRWKSVETDFPVYLQVRATFDPNKVDLLIAKTENLEDVETIPLTFESGKSELIYLNEDKTIRYSFSYYKETQMILSSSTNKEGVEGTARPWILERAAD</sequence>
<feature type="chain" id="PRO_5041697159" description="Lipoprotein" evidence="1">
    <location>
        <begin position="22"/>
        <end position="242"/>
    </location>
</feature>